<dbReference type="PROSITE" id="PS01357">
    <property type="entry name" value="ZF_ZZ_1"/>
    <property type="match status" value="2"/>
</dbReference>
<evidence type="ECO:0000313" key="7">
    <source>
        <dbReference type="Proteomes" id="UP000054166"/>
    </source>
</evidence>
<name>A0A0C3F3L6_PILCF</name>
<protein>
    <recommendedName>
        <fullName evidence="5">ZZ-type domain-containing protein</fullName>
    </recommendedName>
</protein>
<dbReference type="Gene3D" id="3.30.60.90">
    <property type="match status" value="2"/>
</dbReference>
<dbReference type="InterPro" id="IPR000433">
    <property type="entry name" value="Znf_ZZ"/>
</dbReference>
<dbReference type="GO" id="GO:0044753">
    <property type="term" value="C:amphisome"/>
    <property type="evidence" value="ECO:0007669"/>
    <property type="project" value="TreeGrafter"/>
</dbReference>
<evidence type="ECO:0000313" key="6">
    <source>
        <dbReference type="EMBL" id="KIM74594.1"/>
    </source>
</evidence>
<reference evidence="6 7" key="1">
    <citation type="submission" date="2014-04" db="EMBL/GenBank/DDBJ databases">
        <authorList>
            <consortium name="DOE Joint Genome Institute"/>
            <person name="Kuo A."/>
            <person name="Tarkka M."/>
            <person name="Buscot F."/>
            <person name="Kohler A."/>
            <person name="Nagy L.G."/>
            <person name="Floudas D."/>
            <person name="Copeland A."/>
            <person name="Barry K.W."/>
            <person name="Cichocki N."/>
            <person name="Veneault-Fourrey C."/>
            <person name="LaButti K."/>
            <person name="Lindquist E.A."/>
            <person name="Lipzen A."/>
            <person name="Lundell T."/>
            <person name="Morin E."/>
            <person name="Murat C."/>
            <person name="Sun H."/>
            <person name="Tunlid A."/>
            <person name="Henrissat B."/>
            <person name="Grigoriev I.V."/>
            <person name="Hibbett D.S."/>
            <person name="Martin F."/>
            <person name="Nordberg H.P."/>
            <person name="Cantor M.N."/>
            <person name="Hua S.X."/>
        </authorList>
    </citation>
    <scope>NUCLEOTIDE SEQUENCE [LARGE SCALE GENOMIC DNA]</scope>
    <source>
        <strain evidence="6 7">F 1598</strain>
    </source>
</reference>
<evidence type="ECO:0000256" key="1">
    <source>
        <dbReference type="ARBA" id="ARBA00022723"/>
    </source>
</evidence>
<dbReference type="Pfam" id="PF00569">
    <property type="entry name" value="ZZ"/>
    <property type="match status" value="2"/>
</dbReference>
<dbReference type="InterPro" id="IPR043145">
    <property type="entry name" value="Znf_ZZ_sf"/>
</dbReference>
<dbReference type="GO" id="GO:0016235">
    <property type="term" value="C:aggresome"/>
    <property type="evidence" value="ECO:0007669"/>
    <property type="project" value="TreeGrafter"/>
</dbReference>
<evidence type="ECO:0000256" key="2">
    <source>
        <dbReference type="ARBA" id="ARBA00022771"/>
    </source>
</evidence>
<dbReference type="GO" id="GO:0000423">
    <property type="term" value="P:mitophagy"/>
    <property type="evidence" value="ECO:0007669"/>
    <property type="project" value="TreeGrafter"/>
</dbReference>
<dbReference type="STRING" id="765440.A0A0C3F3L6"/>
<dbReference type="Proteomes" id="UP000054166">
    <property type="component" value="Unassembled WGS sequence"/>
</dbReference>
<dbReference type="InterPro" id="IPR052260">
    <property type="entry name" value="Autophagy_Rcpt_SigReg"/>
</dbReference>
<dbReference type="HOGENOM" id="CLU_1448247_0_0_1"/>
<dbReference type="SMART" id="SM00291">
    <property type="entry name" value="ZnF_ZZ"/>
    <property type="match status" value="2"/>
</dbReference>
<dbReference type="PANTHER" id="PTHR15090:SF0">
    <property type="entry name" value="SEQUESTOSOME-1"/>
    <property type="match status" value="1"/>
</dbReference>
<dbReference type="InParanoid" id="A0A0C3F3L6"/>
<dbReference type="GO" id="GO:0035973">
    <property type="term" value="P:aggrephagy"/>
    <property type="evidence" value="ECO:0007669"/>
    <property type="project" value="TreeGrafter"/>
</dbReference>
<evidence type="ECO:0000259" key="5">
    <source>
        <dbReference type="PROSITE" id="PS50135"/>
    </source>
</evidence>
<gene>
    <name evidence="6" type="ORF">PILCRDRAFT_828135</name>
</gene>
<dbReference type="GO" id="GO:0007032">
    <property type="term" value="P:endosome organization"/>
    <property type="evidence" value="ECO:0007669"/>
    <property type="project" value="TreeGrafter"/>
</dbReference>
<keyword evidence="7" id="KW-1185">Reference proteome</keyword>
<proteinExistence type="predicted"/>
<keyword evidence="3" id="KW-0862">Zinc</keyword>
<sequence>MQQKLLENMSQVIAGNSRGAGGYASLLRTSDNSRINAISALGEQYQRLAIEAPIAAPPCEHMAYCDVCNSGIHTVRYKCTKCPNYDMCSECFGSRRGRHNTHHQFRSIGSVPACGEQYENLGEEYDLGYQYEDPAPRREPVAYCDVCGSGIDGMRYKCTNCSDYDMCPACFRSNRVVHNTYHQFCSI</sequence>
<dbReference type="CDD" id="cd02249">
    <property type="entry name" value="ZZ"/>
    <property type="match status" value="2"/>
</dbReference>
<dbReference type="EMBL" id="KN833059">
    <property type="protein sequence ID" value="KIM74594.1"/>
    <property type="molecule type" value="Genomic_DNA"/>
</dbReference>
<keyword evidence="1" id="KW-0479">Metal-binding</keyword>
<dbReference type="SUPFAM" id="SSF57850">
    <property type="entry name" value="RING/U-box"/>
    <property type="match status" value="2"/>
</dbReference>
<organism evidence="6 7">
    <name type="scientific">Piloderma croceum (strain F 1598)</name>
    <dbReference type="NCBI Taxonomy" id="765440"/>
    <lineage>
        <taxon>Eukaryota</taxon>
        <taxon>Fungi</taxon>
        <taxon>Dikarya</taxon>
        <taxon>Basidiomycota</taxon>
        <taxon>Agaricomycotina</taxon>
        <taxon>Agaricomycetes</taxon>
        <taxon>Agaricomycetidae</taxon>
        <taxon>Atheliales</taxon>
        <taxon>Atheliaceae</taxon>
        <taxon>Piloderma</taxon>
    </lineage>
</organism>
<feature type="domain" description="ZZ-type" evidence="5">
    <location>
        <begin position="60"/>
        <end position="113"/>
    </location>
</feature>
<accession>A0A0C3F3L6</accession>
<feature type="domain" description="ZZ-type" evidence="5">
    <location>
        <begin position="139"/>
        <end position="187"/>
    </location>
</feature>
<dbReference type="AlphaFoldDB" id="A0A0C3F3L6"/>
<dbReference type="PROSITE" id="PS50135">
    <property type="entry name" value="ZF_ZZ_2"/>
    <property type="match status" value="2"/>
</dbReference>
<dbReference type="GO" id="GO:0005080">
    <property type="term" value="F:protein kinase C binding"/>
    <property type="evidence" value="ECO:0007669"/>
    <property type="project" value="TreeGrafter"/>
</dbReference>
<evidence type="ECO:0000256" key="4">
    <source>
        <dbReference type="PROSITE-ProRule" id="PRU00228"/>
    </source>
</evidence>
<keyword evidence="2 4" id="KW-0863">Zinc-finger</keyword>
<dbReference type="PANTHER" id="PTHR15090">
    <property type="entry name" value="SEQUESTOSOME 1-RELATED"/>
    <property type="match status" value="1"/>
</dbReference>
<reference evidence="7" key="2">
    <citation type="submission" date="2015-01" db="EMBL/GenBank/DDBJ databases">
        <title>Evolutionary Origins and Diversification of the Mycorrhizal Mutualists.</title>
        <authorList>
            <consortium name="DOE Joint Genome Institute"/>
            <consortium name="Mycorrhizal Genomics Consortium"/>
            <person name="Kohler A."/>
            <person name="Kuo A."/>
            <person name="Nagy L.G."/>
            <person name="Floudas D."/>
            <person name="Copeland A."/>
            <person name="Barry K.W."/>
            <person name="Cichocki N."/>
            <person name="Veneault-Fourrey C."/>
            <person name="LaButti K."/>
            <person name="Lindquist E.A."/>
            <person name="Lipzen A."/>
            <person name="Lundell T."/>
            <person name="Morin E."/>
            <person name="Murat C."/>
            <person name="Riley R."/>
            <person name="Ohm R."/>
            <person name="Sun H."/>
            <person name="Tunlid A."/>
            <person name="Henrissat B."/>
            <person name="Grigoriev I.V."/>
            <person name="Hibbett D.S."/>
            <person name="Martin F."/>
        </authorList>
    </citation>
    <scope>NUCLEOTIDE SEQUENCE [LARGE SCALE GENOMIC DNA]</scope>
    <source>
        <strain evidence="7">F 1598</strain>
    </source>
</reference>
<evidence type="ECO:0000256" key="3">
    <source>
        <dbReference type="ARBA" id="ARBA00022833"/>
    </source>
</evidence>
<dbReference type="OrthoDB" id="661148at2759"/>
<dbReference type="GO" id="GO:0008270">
    <property type="term" value="F:zinc ion binding"/>
    <property type="evidence" value="ECO:0007669"/>
    <property type="project" value="UniProtKB-KW"/>
</dbReference>
<dbReference type="GO" id="GO:0070530">
    <property type="term" value="F:K63-linked polyubiquitin modification-dependent protein binding"/>
    <property type="evidence" value="ECO:0007669"/>
    <property type="project" value="TreeGrafter"/>
</dbReference>